<evidence type="ECO:0000256" key="1">
    <source>
        <dbReference type="SAM" id="MobiDB-lite"/>
    </source>
</evidence>
<dbReference type="InterPro" id="IPR010684">
    <property type="entry name" value="RNA_pol_II_trans_fac_SIII_A"/>
</dbReference>
<dbReference type="AlphaFoldDB" id="A0AAN8YYU1"/>
<feature type="compositionally biased region" description="Polar residues" evidence="1">
    <location>
        <begin position="245"/>
        <end position="257"/>
    </location>
</feature>
<name>A0AAN8YYU1_9MAGN</name>
<dbReference type="EMBL" id="JBAMMX010000022">
    <property type="protein sequence ID" value="KAK6917972.1"/>
    <property type="molecule type" value="Genomic_DNA"/>
</dbReference>
<organism evidence="2 3">
    <name type="scientific">Dillenia turbinata</name>
    <dbReference type="NCBI Taxonomy" id="194707"/>
    <lineage>
        <taxon>Eukaryota</taxon>
        <taxon>Viridiplantae</taxon>
        <taxon>Streptophyta</taxon>
        <taxon>Embryophyta</taxon>
        <taxon>Tracheophyta</taxon>
        <taxon>Spermatophyta</taxon>
        <taxon>Magnoliopsida</taxon>
        <taxon>eudicotyledons</taxon>
        <taxon>Gunneridae</taxon>
        <taxon>Pentapetalae</taxon>
        <taxon>Dilleniales</taxon>
        <taxon>Dilleniaceae</taxon>
        <taxon>Dillenia</taxon>
    </lineage>
</organism>
<dbReference type="PANTHER" id="PTHR47543">
    <property type="entry name" value="OS08G0169600 PROTEIN"/>
    <property type="match status" value="1"/>
</dbReference>
<proteinExistence type="predicted"/>
<reference evidence="2 3" key="1">
    <citation type="submission" date="2023-12" db="EMBL/GenBank/DDBJ databases">
        <title>A high-quality genome assembly for Dillenia turbinata (Dilleniales).</title>
        <authorList>
            <person name="Chanderbali A."/>
        </authorList>
    </citation>
    <scope>NUCLEOTIDE SEQUENCE [LARGE SCALE GENOMIC DNA]</scope>
    <source>
        <strain evidence="2">LSX21</strain>
        <tissue evidence="2">Leaf</tissue>
    </source>
</reference>
<sequence>MSFLLGFGYFSCLLVALEFYVVEWNMLRMRSGQINILHGEMMMQKVAPSLVELCIRTAIDNVRYLGDVGETDIDLLGQILPHCTVDQLMHIENSTKDRDLSPVTDKLWKKFYELQFGAKNTSLVVDRMKQKRVTFKWKDLYEAKQKDVDEAQQKSIDRFKQRFKKEEDRKQSRQVQLCTKVPPGSKRSFFGGGPGNNFSNVKSNIMKKAKMQVVNSREVQNLAAMRKSALQRGYSVSPMKKPSGFPNNSLASTSKSTKPMERRLSFQQQTEEHYTGTEIQLF</sequence>
<feature type="compositionally biased region" description="Basic and acidic residues" evidence="1">
    <location>
        <begin position="258"/>
        <end position="275"/>
    </location>
</feature>
<feature type="region of interest" description="Disordered" evidence="1">
    <location>
        <begin position="233"/>
        <end position="282"/>
    </location>
</feature>
<gene>
    <name evidence="2" type="ORF">RJ641_016394</name>
</gene>
<protein>
    <submittedName>
        <fullName evidence="2">RNA polymerase II transcription factor SIII, subunit A</fullName>
    </submittedName>
</protein>
<keyword evidence="3" id="KW-1185">Reference proteome</keyword>
<dbReference type="Proteomes" id="UP001370490">
    <property type="component" value="Unassembled WGS sequence"/>
</dbReference>
<evidence type="ECO:0000313" key="3">
    <source>
        <dbReference type="Proteomes" id="UP001370490"/>
    </source>
</evidence>
<evidence type="ECO:0000313" key="2">
    <source>
        <dbReference type="EMBL" id="KAK6917972.1"/>
    </source>
</evidence>
<dbReference type="PANTHER" id="PTHR47543:SF2">
    <property type="entry name" value="RNA POLYMERASE II TRANSCRIPTION FACTOR SIII SUBUNIT A"/>
    <property type="match status" value="1"/>
</dbReference>
<dbReference type="GO" id="GO:0006368">
    <property type="term" value="P:transcription elongation by RNA polymerase II"/>
    <property type="evidence" value="ECO:0007669"/>
    <property type="project" value="InterPro"/>
</dbReference>
<dbReference type="Gene3D" id="6.10.250.3180">
    <property type="match status" value="1"/>
</dbReference>
<dbReference type="Pfam" id="PF06881">
    <property type="entry name" value="Elongin_A"/>
    <property type="match status" value="1"/>
</dbReference>
<accession>A0AAN8YYU1</accession>
<comment type="caution">
    <text evidence="2">The sequence shown here is derived from an EMBL/GenBank/DDBJ whole genome shotgun (WGS) entry which is preliminary data.</text>
</comment>
<dbReference type="GO" id="GO:0070449">
    <property type="term" value="C:elongin complex"/>
    <property type="evidence" value="ECO:0007669"/>
    <property type="project" value="InterPro"/>
</dbReference>